<dbReference type="SUPFAM" id="SSF90123">
    <property type="entry name" value="ABC transporter transmembrane region"/>
    <property type="match status" value="1"/>
</dbReference>
<dbReference type="InterPro" id="IPR039421">
    <property type="entry name" value="Type_1_exporter"/>
</dbReference>
<keyword evidence="11" id="KW-1185">Reference proteome</keyword>
<evidence type="ECO:0000256" key="5">
    <source>
        <dbReference type="ARBA" id="ARBA00022989"/>
    </source>
</evidence>
<keyword evidence="5 7" id="KW-1133">Transmembrane helix</keyword>
<dbReference type="InterPro" id="IPR011527">
    <property type="entry name" value="ABC1_TM_dom"/>
</dbReference>
<feature type="transmembrane region" description="Helical" evidence="7">
    <location>
        <begin position="272"/>
        <end position="293"/>
    </location>
</feature>
<evidence type="ECO:0000313" key="10">
    <source>
        <dbReference type="EMBL" id="QHA87047.1"/>
    </source>
</evidence>
<feature type="transmembrane region" description="Helical" evidence="7">
    <location>
        <begin position="184"/>
        <end position="204"/>
    </location>
</feature>
<accession>A0ABX6GLB9</accession>
<dbReference type="SMART" id="SM00382">
    <property type="entry name" value="AAA"/>
    <property type="match status" value="1"/>
</dbReference>
<evidence type="ECO:0000256" key="6">
    <source>
        <dbReference type="ARBA" id="ARBA00023136"/>
    </source>
</evidence>
<gene>
    <name evidence="10" type="ORF">FO014_08850</name>
</gene>
<evidence type="ECO:0000256" key="2">
    <source>
        <dbReference type="ARBA" id="ARBA00022692"/>
    </source>
</evidence>
<dbReference type="Proteomes" id="UP000430368">
    <property type="component" value="Chromosome"/>
</dbReference>
<dbReference type="Gene3D" id="3.40.50.300">
    <property type="entry name" value="P-loop containing nucleotide triphosphate hydrolases"/>
    <property type="match status" value="1"/>
</dbReference>
<feature type="domain" description="ABC transporter" evidence="8">
    <location>
        <begin position="363"/>
        <end position="596"/>
    </location>
</feature>
<proteinExistence type="predicted"/>
<dbReference type="InterPro" id="IPR003439">
    <property type="entry name" value="ABC_transporter-like_ATP-bd"/>
</dbReference>
<keyword evidence="3" id="KW-0547">Nucleotide-binding</keyword>
<dbReference type="PROSITE" id="PS50893">
    <property type="entry name" value="ABC_TRANSPORTER_2"/>
    <property type="match status" value="1"/>
</dbReference>
<dbReference type="PANTHER" id="PTHR24221">
    <property type="entry name" value="ATP-BINDING CASSETTE SUB-FAMILY B"/>
    <property type="match status" value="1"/>
</dbReference>
<evidence type="ECO:0000256" key="4">
    <source>
        <dbReference type="ARBA" id="ARBA00022840"/>
    </source>
</evidence>
<dbReference type="Gene3D" id="1.20.1560.10">
    <property type="entry name" value="ABC transporter type 1, transmembrane domain"/>
    <property type="match status" value="1"/>
</dbReference>
<name>A0ABX6GLB9_9GAMM</name>
<feature type="transmembrane region" description="Helical" evidence="7">
    <location>
        <begin position="79"/>
        <end position="109"/>
    </location>
</feature>
<dbReference type="InterPro" id="IPR027417">
    <property type="entry name" value="P-loop_NTPase"/>
</dbReference>
<reference evidence="10 11" key="1">
    <citation type="submission" date="2019-07" db="EMBL/GenBank/DDBJ databases">
        <title>Serratia dokdonensis sp. nov., an elicitor of systemic resistance in Nicotiana Tabacum.</title>
        <authorList>
            <person name="Son J.-S."/>
            <person name="Hwang Y.-J."/>
            <person name="Lee S.-Y."/>
            <person name="Ghim S.-Y."/>
        </authorList>
    </citation>
    <scope>NUCLEOTIDE SEQUENCE [LARGE SCALE GENOMIC DNA]</scope>
    <source>
        <strain evidence="10 11">KUDC3025</strain>
    </source>
</reference>
<dbReference type="CDD" id="cd18564">
    <property type="entry name" value="ABC_6TM_exporter_like"/>
    <property type="match status" value="1"/>
</dbReference>
<dbReference type="PROSITE" id="PS50929">
    <property type="entry name" value="ABC_TM1F"/>
    <property type="match status" value="1"/>
</dbReference>
<comment type="subcellular location">
    <subcellularLocation>
        <location evidence="1">Cell membrane</location>
        <topology evidence="1">Multi-pass membrane protein</topology>
    </subcellularLocation>
</comment>
<dbReference type="Pfam" id="PF00005">
    <property type="entry name" value="ABC_tran"/>
    <property type="match status" value="1"/>
</dbReference>
<dbReference type="SUPFAM" id="SSF52540">
    <property type="entry name" value="P-loop containing nucleoside triphosphate hydrolases"/>
    <property type="match status" value="1"/>
</dbReference>
<keyword evidence="4 10" id="KW-0067">ATP-binding</keyword>
<dbReference type="GO" id="GO:0005524">
    <property type="term" value="F:ATP binding"/>
    <property type="evidence" value="ECO:0007669"/>
    <property type="project" value="UniProtKB-KW"/>
</dbReference>
<organism evidence="10 11">
    <name type="scientific">Serratia rhizosphaerae</name>
    <dbReference type="NCBI Taxonomy" id="2597702"/>
    <lineage>
        <taxon>Bacteria</taxon>
        <taxon>Pseudomonadati</taxon>
        <taxon>Pseudomonadota</taxon>
        <taxon>Gammaproteobacteria</taxon>
        <taxon>Enterobacterales</taxon>
        <taxon>Yersiniaceae</taxon>
        <taxon>Serratia</taxon>
    </lineage>
</organism>
<dbReference type="RefSeq" id="WP_160029049.1">
    <property type="nucleotide sequence ID" value="NZ_CP041764.1"/>
</dbReference>
<evidence type="ECO:0000259" key="9">
    <source>
        <dbReference type="PROSITE" id="PS50929"/>
    </source>
</evidence>
<dbReference type="Pfam" id="PF00664">
    <property type="entry name" value="ABC_membrane"/>
    <property type="match status" value="1"/>
</dbReference>
<feature type="domain" description="ABC transmembrane type-1" evidence="9">
    <location>
        <begin position="35"/>
        <end position="328"/>
    </location>
</feature>
<dbReference type="PANTHER" id="PTHR24221:SF468">
    <property type="entry name" value="ABC TRANSPORTER"/>
    <property type="match status" value="1"/>
</dbReference>
<keyword evidence="2 7" id="KW-0812">Transmembrane</keyword>
<sequence>MTSATGPGAHASASSLGRMVRHMLPYLRQQKKLAAGGVLAMLTEVVLRVAEPWPVKYVIDALSVSLGARLDGDLAPATLWLLLVCGGCALALAMLRAMASFLTTLAFALTGSRIATRLRADLYQHVQRLSVQYHRTTPQGDLVQRLVADIGRLQEVAVTAGLPLMGNMLTLVAMSGVMLWLNPPLTLCVLGCAAAFVLATRYSAPKITAAARKTRKQEGALASLAHETLGAIAVVQAYGLESALSRRFAGANQKSLTEGVRARRLAAALERATDVLVALAVGTVLFFGGLQVLRSEMTPGDLVLFLTYMKTTMKPLRDVAKYSGRIARAAASGERVMQVLRQQPAISNAADARPCSEPVRGELHFDRVWSDYGGAPVLKGVELHIRAGEHVALVGASGAGKSSLAALVMRLQDPARGEVRLDGRPLRSLTLASLRAQVAVVHQEPVLFAMSIRDNIRMGNLAADETAIVAAARQADALAFIQVLPAGFDTVLGERGETLSGGQRQRIAIARALLRDAAVVVLDEVTSGLDSRAAQAVLNSLDRLIRARTTLVITHDFDVAMRCERIIWLEDGRVVESGPRDALLAGDGRFARWGAERAPATRSTEGKYDD</sequence>
<evidence type="ECO:0000313" key="11">
    <source>
        <dbReference type="Proteomes" id="UP000430368"/>
    </source>
</evidence>
<evidence type="ECO:0000256" key="7">
    <source>
        <dbReference type="SAM" id="Phobius"/>
    </source>
</evidence>
<dbReference type="InterPro" id="IPR003593">
    <property type="entry name" value="AAA+_ATPase"/>
</dbReference>
<protein>
    <submittedName>
        <fullName evidence="10">ABC transporter ATP-binding protein</fullName>
    </submittedName>
</protein>
<evidence type="ECO:0000256" key="1">
    <source>
        <dbReference type="ARBA" id="ARBA00004651"/>
    </source>
</evidence>
<keyword evidence="6 7" id="KW-0472">Membrane</keyword>
<dbReference type="InterPro" id="IPR017871">
    <property type="entry name" value="ABC_transporter-like_CS"/>
</dbReference>
<dbReference type="InterPro" id="IPR036640">
    <property type="entry name" value="ABC1_TM_sf"/>
</dbReference>
<dbReference type="EMBL" id="CP041764">
    <property type="protein sequence ID" value="QHA87047.1"/>
    <property type="molecule type" value="Genomic_DNA"/>
</dbReference>
<evidence type="ECO:0000256" key="3">
    <source>
        <dbReference type="ARBA" id="ARBA00022741"/>
    </source>
</evidence>
<dbReference type="PROSITE" id="PS00211">
    <property type="entry name" value="ABC_TRANSPORTER_1"/>
    <property type="match status" value="1"/>
</dbReference>
<evidence type="ECO:0000259" key="8">
    <source>
        <dbReference type="PROSITE" id="PS50893"/>
    </source>
</evidence>